<proteinExistence type="predicted"/>
<feature type="compositionally biased region" description="Polar residues" evidence="1">
    <location>
        <begin position="68"/>
        <end position="78"/>
    </location>
</feature>
<comment type="caution">
    <text evidence="2">The sequence shown here is derived from an EMBL/GenBank/DDBJ whole genome shotgun (WGS) entry which is preliminary data.</text>
</comment>
<gene>
    <name evidence="2" type="ORF">HYALB_00000486</name>
</gene>
<reference evidence="2" key="1">
    <citation type="submission" date="2021-07" db="EMBL/GenBank/DDBJ databases">
        <authorList>
            <person name="Durling M."/>
        </authorList>
    </citation>
    <scope>NUCLEOTIDE SEQUENCE</scope>
</reference>
<name>A0A9N9LNV4_9HELO</name>
<accession>A0A9N9LNV4</accession>
<feature type="compositionally biased region" description="Low complexity" evidence="1">
    <location>
        <begin position="41"/>
        <end position="52"/>
    </location>
</feature>
<sequence>MSSPSKNKRKEDTTLPSTSPNTSKPTAEFTPLIAHGKMDTSGPSGLSQLLSSEEAHNPAVNPTPRTDAPSNTDRSSLDSGPPESLLIVADPPGPTPPNALCRLSVVEGKVKELERRVSHLESCCCLMM</sequence>
<dbReference type="Proteomes" id="UP000701801">
    <property type="component" value="Unassembled WGS sequence"/>
</dbReference>
<evidence type="ECO:0000313" key="2">
    <source>
        <dbReference type="EMBL" id="CAG8974871.1"/>
    </source>
</evidence>
<feature type="compositionally biased region" description="Polar residues" evidence="1">
    <location>
        <begin position="14"/>
        <end position="25"/>
    </location>
</feature>
<protein>
    <submittedName>
        <fullName evidence="2">Uncharacterized protein</fullName>
    </submittedName>
</protein>
<dbReference type="OrthoDB" id="10417468at2759"/>
<dbReference type="AlphaFoldDB" id="A0A9N9LNV4"/>
<dbReference type="EMBL" id="CAJVRM010000116">
    <property type="protein sequence ID" value="CAG8974871.1"/>
    <property type="molecule type" value="Genomic_DNA"/>
</dbReference>
<feature type="region of interest" description="Disordered" evidence="1">
    <location>
        <begin position="1"/>
        <end position="97"/>
    </location>
</feature>
<evidence type="ECO:0000256" key="1">
    <source>
        <dbReference type="SAM" id="MobiDB-lite"/>
    </source>
</evidence>
<keyword evidence="3" id="KW-1185">Reference proteome</keyword>
<evidence type="ECO:0000313" key="3">
    <source>
        <dbReference type="Proteomes" id="UP000701801"/>
    </source>
</evidence>
<organism evidence="2 3">
    <name type="scientific">Hymenoscyphus albidus</name>
    <dbReference type="NCBI Taxonomy" id="595503"/>
    <lineage>
        <taxon>Eukaryota</taxon>
        <taxon>Fungi</taxon>
        <taxon>Dikarya</taxon>
        <taxon>Ascomycota</taxon>
        <taxon>Pezizomycotina</taxon>
        <taxon>Leotiomycetes</taxon>
        <taxon>Helotiales</taxon>
        <taxon>Helotiaceae</taxon>
        <taxon>Hymenoscyphus</taxon>
    </lineage>
</organism>